<dbReference type="EMBL" id="JAPDRK010000006">
    <property type="protein sequence ID" value="KAJ9611255.1"/>
    <property type="molecule type" value="Genomic_DNA"/>
</dbReference>
<dbReference type="GO" id="GO:0020037">
    <property type="term" value="F:heme binding"/>
    <property type="evidence" value="ECO:0007669"/>
    <property type="project" value="InterPro"/>
</dbReference>
<dbReference type="GO" id="GO:0005506">
    <property type="term" value="F:iron ion binding"/>
    <property type="evidence" value="ECO:0007669"/>
    <property type="project" value="InterPro"/>
</dbReference>
<sequence length="575" mass="64530">MAVMFAITFLCLFAAWTLWNIYLISKNYVTARKIGLPILVCPFDSVSPLWMLARPVIGPALRRLPFELGEFVGYSYVGWAWEHRYKLHARYGPAFTIVSPGEVHVVVGDVGAAASVLYRWKDFVKNLAIMEGFNMFGPNLVTSDGETWQRHRRITAPPFNERNSALVWAESTRQATELLKLWTSPDTIAAMGNIKSATHTLALNVLSGAAFGKPLPFDSEYRKPEHGHRMSFLDAIHIVTDNIIKSIVIDSARKIPACVMPKSFLRVKTAIRETKSYLTEMVAAERQVYGKGISSDGRQNLMSNLIKLSEQARLNQGQDEKSPSSKRSWLSDDEILGNLFLYNVAGHETTANTLSYSIALLAAYPDMQDWMIEEIQSVLGSGKHENAPDSIPVYEDTFPRMKRCLAVMHETLRLHAPLQGIPRWTGNSSQSLNIGEKTVLIPPKTAVIVNIGATHTNPSIWGDDADSWRPPRWIPSTGDSDKEEFLSAPTKDAFFPWASGPRVCPGLKFSQVEFVAVMAGLFLNHRVEPVLKADETIDDARRRFVSVVQDSHMLTTVQMRHPERLKVKWVPIEKK</sequence>
<keyword evidence="2" id="KW-0408">Iron</keyword>
<comment type="cofactor">
    <cofactor evidence="2">
        <name>heme</name>
        <dbReference type="ChEBI" id="CHEBI:30413"/>
    </cofactor>
</comment>
<keyword evidence="2" id="KW-0479">Metal-binding</keyword>
<dbReference type="InterPro" id="IPR001128">
    <property type="entry name" value="Cyt_P450"/>
</dbReference>
<dbReference type="PRINTS" id="PR00385">
    <property type="entry name" value="P450"/>
</dbReference>
<dbReference type="PRINTS" id="PR00463">
    <property type="entry name" value="EP450I"/>
</dbReference>
<evidence type="ECO:0000313" key="3">
    <source>
        <dbReference type="EMBL" id="KAJ9611255.1"/>
    </source>
</evidence>
<evidence type="ECO:0000256" key="2">
    <source>
        <dbReference type="PIRSR" id="PIRSR602401-1"/>
    </source>
</evidence>
<keyword evidence="2" id="KW-0349">Heme</keyword>
<dbReference type="Gene3D" id="1.10.630.10">
    <property type="entry name" value="Cytochrome P450"/>
    <property type="match status" value="1"/>
</dbReference>
<dbReference type="PANTHER" id="PTHR24305">
    <property type="entry name" value="CYTOCHROME P450"/>
    <property type="match status" value="1"/>
</dbReference>
<accession>A0AA39CK66</accession>
<evidence type="ECO:0000256" key="1">
    <source>
        <dbReference type="ARBA" id="ARBA00010617"/>
    </source>
</evidence>
<dbReference type="GO" id="GO:0004497">
    <property type="term" value="F:monooxygenase activity"/>
    <property type="evidence" value="ECO:0007669"/>
    <property type="project" value="InterPro"/>
</dbReference>
<comment type="similarity">
    <text evidence="1">Belongs to the cytochrome P450 family.</text>
</comment>
<name>A0AA39CK66_9EURO</name>
<dbReference type="PANTHER" id="PTHR24305:SF166">
    <property type="entry name" value="CYTOCHROME P450 12A4, MITOCHONDRIAL-RELATED"/>
    <property type="match status" value="1"/>
</dbReference>
<dbReference type="CDD" id="cd11070">
    <property type="entry name" value="CYP56-like"/>
    <property type="match status" value="1"/>
</dbReference>
<dbReference type="InterPro" id="IPR002401">
    <property type="entry name" value="Cyt_P450_E_grp-I"/>
</dbReference>
<dbReference type="InterPro" id="IPR036396">
    <property type="entry name" value="Cyt_P450_sf"/>
</dbReference>
<dbReference type="InterPro" id="IPR050121">
    <property type="entry name" value="Cytochrome_P450_monoxygenase"/>
</dbReference>
<evidence type="ECO:0000313" key="4">
    <source>
        <dbReference type="Proteomes" id="UP001172673"/>
    </source>
</evidence>
<reference evidence="3" key="1">
    <citation type="submission" date="2022-10" db="EMBL/GenBank/DDBJ databases">
        <title>Culturing micro-colonial fungi from biological soil crusts in the Mojave desert and describing Neophaeococcomyces mojavensis, and introducing the new genera and species Taxawa tesnikishii.</title>
        <authorList>
            <person name="Kurbessoian T."/>
            <person name="Stajich J.E."/>
        </authorList>
    </citation>
    <scope>NUCLEOTIDE SEQUENCE</scope>
    <source>
        <strain evidence="3">TK_41</strain>
    </source>
</reference>
<comment type="caution">
    <text evidence="3">The sequence shown here is derived from an EMBL/GenBank/DDBJ whole genome shotgun (WGS) entry which is preliminary data.</text>
</comment>
<proteinExistence type="inferred from homology"/>
<dbReference type="AlphaFoldDB" id="A0AA39CK66"/>
<protein>
    <recommendedName>
        <fullName evidence="5">Cytochrome P450</fullName>
    </recommendedName>
</protein>
<organism evidence="3 4">
    <name type="scientific">Cladophialophora chaetospira</name>
    <dbReference type="NCBI Taxonomy" id="386627"/>
    <lineage>
        <taxon>Eukaryota</taxon>
        <taxon>Fungi</taxon>
        <taxon>Dikarya</taxon>
        <taxon>Ascomycota</taxon>
        <taxon>Pezizomycotina</taxon>
        <taxon>Eurotiomycetes</taxon>
        <taxon>Chaetothyriomycetidae</taxon>
        <taxon>Chaetothyriales</taxon>
        <taxon>Herpotrichiellaceae</taxon>
        <taxon>Cladophialophora</taxon>
    </lineage>
</organism>
<dbReference type="SUPFAM" id="SSF48264">
    <property type="entry name" value="Cytochrome P450"/>
    <property type="match status" value="1"/>
</dbReference>
<feature type="binding site" description="axial binding residue" evidence="2">
    <location>
        <position position="504"/>
    </location>
    <ligand>
        <name>heme</name>
        <dbReference type="ChEBI" id="CHEBI:30413"/>
    </ligand>
    <ligandPart>
        <name>Fe</name>
        <dbReference type="ChEBI" id="CHEBI:18248"/>
    </ligandPart>
</feature>
<keyword evidence="4" id="KW-1185">Reference proteome</keyword>
<dbReference type="GO" id="GO:0016705">
    <property type="term" value="F:oxidoreductase activity, acting on paired donors, with incorporation or reduction of molecular oxygen"/>
    <property type="evidence" value="ECO:0007669"/>
    <property type="project" value="InterPro"/>
</dbReference>
<dbReference type="Pfam" id="PF00067">
    <property type="entry name" value="p450"/>
    <property type="match status" value="1"/>
</dbReference>
<evidence type="ECO:0008006" key="5">
    <source>
        <dbReference type="Google" id="ProtNLM"/>
    </source>
</evidence>
<dbReference type="Proteomes" id="UP001172673">
    <property type="component" value="Unassembled WGS sequence"/>
</dbReference>
<gene>
    <name evidence="3" type="ORF">H2200_004438</name>
</gene>